<dbReference type="HOGENOM" id="CLU_1141612_0_0_4"/>
<dbReference type="Proteomes" id="UP000004088">
    <property type="component" value="Unassembled WGS sequence"/>
</dbReference>
<comment type="caution">
    <text evidence="1">The sequence shown here is derived from an EMBL/GenBank/DDBJ whole genome shotgun (WGS) entry which is preliminary data.</text>
</comment>
<proteinExistence type="predicted"/>
<evidence type="ECO:0000313" key="2">
    <source>
        <dbReference type="Proteomes" id="UP000004088"/>
    </source>
</evidence>
<evidence type="ECO:0000313" key="1">
    <source>
        <dbReference type="EMBL" id="EGC18174.1"/>
    </source>
</evidence>
<reference evidence="1 2" key="1">
    <citation type="submission" date="2011-01" db="EMBL/GenBank/DDBJ databases">
        <authorList>
            <person name="Muzny D."/>
            <person name="Qin X."/>
            <person name="Deng J."/>
            <person name="Jiang H."/>
            <person name="Liu Y."/>
            <person name="Qu J."/>
            <person name="Song X.-Z."/>
            <person name="Zhang L."/>
            <person name="Thornton R."/>
            <person name="Coyle M."/>
            <person name="Francisco L."/>
            <person name="Jackson L."/>
            <person name="Javaid M."/>
            <person name="Korchina V."/>
            <person name="Kovar C."/>
            <person name="Mata R."/>
            <person name="Mathew T."/>
            <person name="Ngo R."/>
            <person name="Nguyen L."/>
            <person name="Nguyen N."/>
            <person name="Okwuonu G."/>
            <person name="Ongeri F."/>
            <person name="Pham C."/>
            <person name="Simmons D."/>
            <person name="Wilczek-Boney K."/>
            <person name="Hale W."/>
            <person name="Jakkamsetti A."/>
            <person name="Pham P."/>
            <person name="Ruth R."/>
            <person name="San Lucas F."/>
            <person name="Warren J."/>
            <person name="Zhang J."/>
            <person name="Zhao Z."/>
            <person name="Zhou C."/>
            <person name="Zhu D."/>
            <person name="Lee S."/>
            <person name="Bess C."/>
            <person name="Blankenburg K."/>
            <person name="Forbes L."/>
            <person name="Fu Q."/>
            <person name="Gubbala S."/>
            <person name="Hirani K."/>
            <person name="Jayaseelan J.C."/>
            <person name="Lara F."/>
            <person name="Munidasa M."/>
            <person name="Palculict T."/>
            <person name="Patil S."/>
            <person name="Pu L.-L."/>
            <person name="Saada N."/>
            <person name="Tang L."/>
            <person name="Weissenberger G."/>
            <person name="Zhu Y."/>
            <person name="Hemphill L."/>
            <person name="Shang Y."/>
            <person name="Youmans B."/>
            <person name="Ayvaz T."/>
            <person name="Ross M."/>
            <person name="Santibanez J."/>
            <person name="Aqrawi P."/>
            <person name="Gross S."/>
            <person name="Joshi V."/>
            <person name="Fowler G."/>
            <person name="Nazareth L."/>
            <person name="Reid J."/>
            <person name="Worley K."/>
            <person name="Petrosino J."/>
            <person name="Highlander S."/>
            <person name="Gibbs R."/>
        </authorList>
    </citation>
    <scope>NUCLEOTIDE SEQUENCE [LARGE SCALE GENOMIC DNA]</scope>
    <source>
        <strain evidence="1 2">ATCC 33394</strain>
    </source>
</reference>
<dbReference type="EMBL" id="AEWV01000006">
    <property type="protein sequence ID" value="EGC18174.1"/>
    <property type="molecule type" value="Genomic_DNA"/>
</dbReference>
<name>F0EWU3_9NEIS</name>
<dbReference type="AlphaFoldDB" id="F0EWU3"/>
<organism evidence="1 2">
    <name type="scientific">Kingella denitrificans ATCC 33394</name>
    <dbReference type="NCBI Taxonomy" id="888741"/>
    <lineage>
        <taxon>Bacteria</taxon>
        <taxon>Pseudomonadati</taxon>
        <taxon>Pseudomonadota</taxon>
        <taxon>Betaproteobacteria</taxon>
        <taxon>Neisseriales</taxon>
        <taxon>Neisseriaceae</taxon>
        <taxon>Kingella</taxon>
    </lineage>
</organism>
<protein>
    <submittedName>
        <fullName evidence="1">Uncharacterized protein</fullName>
    </submittedName>
</protein>
<gene>
    <name evidence="1" type="ORF">HMPREF9098_0323</name>
</gene>
<dbReference type="STRING" id="888741.HMPREF9098_0323"/>
<keyword evidence="2" id="KW-1185">Reference proteome</keyword>
<dbReference type="RefSeq" id="WP_003781269.1">
    <property type="nucleotide sequence ID" value="NZ_GL870929.1"/>
</dbReference>
<sequence length="241" mass="27688">MKPKRPPRLSPQVQKAARTKRIPKLNPAYYGNIACLIRLYLRICRNPYLHLPRVRANRAAWGFVERWRGHFYLDLGLDLPVGQSEWYCVFRACLLPGSLQQGDEEAEEHFDDILKAMSMMFYLPAYALAQPQSTVCNKTVLLPKAARPPQNDKQRTELLQKLFFNSHIADACRRLVQDGGILYFVLDRGNPTKRRPLRALIDETAIQLCAEETERQNAQAVLAFYRETADFLQSGLPQKTA</sequence>
<accession>F0EWU3</accession>